<evidence type="ECO:0000256" key="2">
    <source>
        <dbReference type="ARBA" id="ARBA00009191"/>
    </source>
</evidence>
<evidence type="ECO:0000313" key="8">
    <source>
        <dbReference type="Proteomes" id="UP000593564"/>
    </source>
</evidence>
<dbReference type="PANTHER" id="PTHR10426">
    <property type="entry name" value="STRICTOSIDINE SYNTHASE-RELATED"/>
    <property type="match status" value="1"/>
</dbReference>
<evidence type="ECO:0000256" key="5">
    <source>
        <dbReference type="SAM" id="SignalP"/>
    </source>
</evidence>
<dbReference type="GO" id="GO:0005773">
    <property type="term" value="C:vacuole"/>
    <property type="evidence" value="ECO:0007669"/>
    <property type="project" value="UniProtKB-SubCell"/>
</dbReference>
<comment type="caution">
    <text evidence="7">The sequence shown here is derived from an EMBL/GenBank/DDBJ whole genome shotgun (WGS) entry which is preliminary data.</text>
</comment>
<gene>
    <name evidence="7" type="ORF">HYC85_030223</name>
</gene>
<accession>A0A7J7G0A1</accession>
<name>A0A7J7G0A1_CAMSI</name>
<evidence type="ECO:0000259" key="6">
    <source>
        <dbReference type="Pfam" id="PF03088"/>
    </source>
</evidence>
<dbReference type="GO" id="GO:0012505">
    <property type="term" value="C:endomembrane system"/>
    <property type="evidence" value="ECO:0007669"/>
    <property type="project" value="TreeGrafter"/>
</dbReference>
<sequence length="316" mass="34409">MASKLFIFIFFSSLPFVHDSIATKCKSSGSLSPSTPLEKALYVAVSDGRILWLNSKFGFTDFAYTAPTRTKQLCDGTTNPDLGPVCGKPYGLSFSRRGNLYIADAYFGLLVVGRNGGLATQLATSAEGVPFRFLTAVDVDLLTGTVYFTDFSTTNITQPGVPLDATGRFMKYDPRTRQVTVLLRGLSRPSGVAVSLDRSFVLVSENSANRILKYWLRGPRANTAEILISLPAAPNQIRRNPVGDFWVPIRAVANQQPTSVIMPIGLKINRFGAVLASISFSAQYYNVSVSVALERNHALYTGSSFNAVDFVGAYRI</sequence>
<reference evidence="8" key="1">
    <citation type="journal article" date="2020" name="Nat. Commun.">
        <title>Genome assembly of wild tea tree DASZ reveals pedigree and selection history of tea varieties.</title>
        <authorList>
            <person name="Zhang W."/>
            <person name="Zhang Y."/>
            <person name="Qiu H."/>
            <person name="Guo Y."/>
            <person name="Wan H."/>
            <person name="Zhang X."/>
            <person name="Scossa F."/>
            <person name="Alseekh S."/>
            <person name="Zhang Q."/>
            <person name="Wang P."/>
            <person name="Xu L."/>
            <person name="Schmidt M.H."/>
            <person name="Jia X."/>
            <person name="Li D."/>
            <person name="Zhu A."/>
            <person name="Guo F."/>
            <person name="Chen W."/>
            <person name="Ni D."/>
            <person name="Usadel B."/>
            <person name="Fernie A.R."/>
            <person name="Wen W."/>
        </authorList>
    </citation>
    <scope>NUCLEOTIDE SEQUENCE [LARGE SCALE GENOMIC DNA]</scope>
    <source>
        <strain evidence="8">cv. G240</strain>
    </source>
</reference>
<feature type="signal peptide" evidence="5">
    <location>
        <begin position="1"/>
        <end position="22"/>
    </location>
</feature>
<dbReference type="Pfam" id="PF03088">
    <property type="entry name" value="Str_synth"/>
    <property type="match status" value="1"/>
</dbReference>
<feature type="chain" id="PRO_5029890617" description="Strictosidine synthase conserved region domain-containing protein" evidence="5">
    <location>
        <begin position="23"/>
        <end position="316"/>
    </location>
</feature>
<feature type="domain" description="Strictosidine synthase conserved region" evidence="6">
    <location>
        <begin position="136"/>
        <end position="218"/>
    </location>
</feature>
<keyword evidence="5" id="KW-0732">Signal</keyword>
<evidence type="ECO:0000256" key="4">
    <source>
        <dbReference type="ARBA" id="ARBA00023180"/>
    </source>
</evidence>
<dbReference type="InterPro" id="IPR011042">
    <property type="entry name" value="6-blade_b-propeller_TolB-like"/>
</dbReference>
<evidence type="ECO:0000256" key="1">
    <source>
        <dbReference type="ARBA" id="ARBA00004116"/>
    </source>
</evidence>
<organism evidence="7 8">
    <name type="scientific">Camellia sinensis</name>
    <name type="common">Tea plant</name>
    <name type="synonym">Thea sinensis</name>
    <dbReference type="NCBI Taxonomy" id="4442"/>
    <lineage>
        <taxon>Eukaryota</taxon>
        <taxon>Viridiplantae</taxon>
        <taxon>Streptophyta</taxon>
        <taxon>Embryophyta</taxon>
        <taxon>Tracheophyta</taxon>
        <taxon>Spermatophyta</taxon>
        <taxon>Magnoliopsida</taxon>
        <taxon>eudicotyledons</taxon>
        <taxon>Gunneridae</taxon>
        <taxon>Pentapetalae</taxon>
        <taxon>asterids</taxon>
        <taxon>Ericales</taxon>
        <taxon>Theaceae</taxon>
        <taxon>Camellia</taxon>
    </lineage>
</organism>
<proteinExistence type="inferred from homology"/>
<dbReference type="InterPro" id="IPR018119">
    <property type="entry name" value="Strictosidine_synth_cons-reg"/>
</dbReference>
<keyword evidence="3" id="KW-0926">Vacuole</keyword>
<evidence type="ECO:0000256" key="3">
    <source>
        <dbReference type="ARBA" id="ARBA00022554"/>
    </source>
</evidence>
<comment type="similarity">
    <text evidence="2">Belongs to the strictosidine synthase family.</text>
</comment>
<dbReference type="PANTHER" id="PTHR10426:SF136">
    <property type="entry name" value="PROTEIN STRICTOSIDINE SYNTHASE-LIKE 9-LIKE"/>
    <property type="match status" value="1"/>
</dbReference>
<protein>
    <recommendedName>
        <fullName evidence="6">Strictosidine synthase conserved region domain-containing protein</fullName>
    </recommendedName>
</protein>
<dbReference type="AlphaFoldDB" id="A0A7J7G0A1"/>
<dbReference type="Gene3D" id="2.120.10.30">
    <property type="entry name" value="TolB, C-terminal domain"/>
    <property type="match status" value="1"/>
</dbReference>
<dbReference type="EMBL" id="JACBKZ010000014">
    <property type="protein sequence ID" value="KAF5934052.1"/>
    <property type="molecule type" value="Genomic_DNA"/>
</dbReference>
<keyword evidence="4" id="KW-0325">Glycoprotein</keyword>
<evidence type="ECO:0000313" key="7">
    <source>
        <dbReference type="EMBL" id="KAF5934052.1"/>
    </source>
</evidence>
<dbReference type="Proteomes" id="UP000593564">
    <property type="component" value="Unassembled WGS sequence"/>
</dbReference>
<dbReference type="GO" id="GO:0016787">
    <property type="term" value="F:hydrolase activity"/>
    <property type="evidence" value="ECO:0007669"/>
    <property type="project" value="TreeGrafter"/>
</dbReference>
<reference evidence="7 8" key="2">
    <citation type="submission" date="2020-07" db="EMBL/GenBank/DDBJ databases">
        <title>Genome assembly of wild tea tree DASZ reveals pedigree and selection history of tea varieties.</title>
        <authorList>
            <person name="Zhang W."/>
        </authorList>
    </citation>
    <scope>NUCLEOTIDE SEQUENCE [LARGE SCALE GENOMIC DNA]</scope>
    <source>
        <strain evidence="8">cv. G240</strain>
        <tissue evidence="7">Leaf</tissue>
    </source>
</reference>
<dbReference type="SUPFAM" id="SSF63829">
    <property type="entry name" value="Calcium-dependent phosphotriesterase"/>
    <property type="match status" value="1"/>
</dbReference>
<comment type="subcellular location">
    <subcellularLocation>
        <location evidence="1">Vacuole</location>
    </subcellularLocation>
</comment>
<keyword evidence="8" id="KW-1185">Reference proteome</keyword>